<evidence type="ECO:0000256" key="2">
    <source>
        <dbReference type="PROSITE-ProRule" id="PRU00117"/>
    </source>
</evidence>
<gene>
    <name evidence="5" type="ORF">NEOLI_002132</name>
</gene>
<feature type="region of interest" description="Disordered" evidence="3">
    <location>
        <begin position="492"/>
        <end position="520"/>
    </location>
</feature>
<dbReference type="STRING" id="1198029.A0A1U7LHN1"/>
<proteinExistence type="predicted"/>
<accession>A0A1U7LHN1</accession>
<dbReference type="PANTHER" id="PTHR10288">
    <property type="entry name" value="KH DOMAIN CONTAINING RNA BINDING PROTEIN"/>
    <property type="match status" value="1"/>
</dbReference>
<feature type="compositionally biased region" description="Basic and acidic residues" evidence="3">
    <location>
        <begin position="98"/>
        <end position="120"/>
    </location>
</feature>
<dbReference type="InterPro" id="IPR004088">
    <property type="entry name" value="KH_dom_type_1"/>
</dbReference>
<dbReference type="Gene3D" id="3.30.1370.10">
    <property type="entry name" value="K Homology domain, type 1"/>
    <property type="match status" value="3"/>
</dbReference>
<feature type="compositionally biased region" description="Low complexity" evidence="3">
    <location>
        <begin position="492"/>
        <end position="510"/>
    </location>
</feature>
<dbReference type="InterPro" id="IPR036612">
    <property type="entry name" value="KH_dom_type_1_sf"/>
</dbReference>
<dbReference type="SUPFAM" id="SSF54791">
    <property type="entry name" value="Eukaryotic type KH-domain (KH-domain type I)"/>
    <property type="match status" value="3"/>
</dbReference>
<feature type="region of interest" description="Disordered" evidence="3">
    <location>
        <begin position="412"/>
        <end position="444"/>
    </location>
</feature>
<dbReference type="OrthoDB" id="5204190at2759"/>
<evidence type="ECO:0000256" key="3">
    <source>
        <dbReference type="SAM" id="MobiDB-lite"/>
    </source>
</evidence>
<dbReference type="PROSITE" id="PS50084">
    <property type="entry name" value="KH_TYPE_1"/>
    <property type="match status" value="3"/>
</dbReference>
<feature type="compositionally biased region" description="Polar residues" evidence="3">
    <location>
        <begin position="435"/>
        <end position="444"/>
    </location>
</feature>
<dbReference type="OMA" id="QNTTGCK"/>
<feature type="region of interest" description="Disordered" evidence="3">
    <location>
        <begin position="47"/>
        <end position="149"/>
    </location>
</feature>
<keyword evidence="2" id="KW-0694">RNA-binding</keyword>
<feature type="domain" description="K Homology" evidence="4">
    <location>
        <begin position="245"/>
        <end position="314"/>
    </location>
</feature>
<dbReference type="Proteomes" id="UP000186594">
    <property type="component" value="Unassembled WGS sequence"/>
</dbReference>
<evidence type="ECO:0000259" key="4">
    <source>
        <dbReference type="SMART" id="SM00322"/>
    </source>
</evidence>
<protein>
    <submittedName>
        <fullName evidence="5">Far upstream element-binding protein 1</fullName>
    </submittedName>
</protein>
<feature type="compositionally biased region" description="Basic residues" evidence="3">
    <location>
        <begin position="78"/>
        <end position="87"/>
    </location>
</feature>
<feature type="compositionally biased region" description="Polar residues" evidence="3">
    <location>
        <begin position="47"/>
        <end position="67"/>
    </location>
</feature>
<dbReference type="EMBL" id="LXFE01003829">
    <property type="protein sequence ID" value="OLL22154.1"/>
    <property type="molecule type" value="Genomic_DNA"/>
</dbReference>
<keyword evidence="6" id="KW-1185">Reference proteome</keyword>
<comment type="caution">
    <text evidence="5">The sequence shown here is derived from an EMBL/GenBank/DDBJ whole genome shotgun (WGS) entry which is preliminary data.</text>
</comment>
<feature type="compositionally biased region" description="Polar residues" evidence="3">
    <location>
        <begin position="417"/>
        <end position="426"/>
    </location>
</feature>
<dbReference type="CDD" id="cd00105">
    <property type="entry name" value="KH-I"/>
    <property type="match status" value="3"/>
</dbReference>
<evidence type="ECO:0000313" key="6">
    <source>
        <dbReference type="Proteomes" id="UP000186594"/>
    </source>
</evidence>
<dbReference type="Pfam" id="PF00013">
    <property type="entry name" value="KH_1"/>
    <property type="match status" value="3"/>
</dbReference>
<dbReference type="SMART" id="SM00322">
    <property type="entry name" value="KH"/>
    <property type="match status" value="3"/>
</dbReference>
<reference evidence="5 6" key="1">
    <citation type="submission" date="2016-04" db="EMBL/GenBank/DDBJ databases">
        <title>Evolutionary innovation and constraint leading to complex multicellularity in the Ascomycota.</title>
        <authorList>
            <person name="Cisse O."/>
            <person name="Nguyen A."/>
            <person name="Hewitt D.A."/>
            <person name="Jedd G."/>
            <person name="Stajich J.E."/>
        </authorList>
    </citation>
    <scope>NUCLEOTIDE SEQUENCE [LARGE SCALE GENOMIC DNA]</scope>
    <source>
        <strain evidence="5 6">DAH-3</strain>
    </source>
</reference>
<dbReference type="GO" id="GO:0003723">
    <property type="term" value="F:RNA binding"/>
    <property type="evidence" value="ECO:0007669"/>
    <property type="project" value="UniProtKB-UniRule"/>
</dbReference>
<feature type="domain" description="K Homology" evidence="4">
    <location>
        <begin position="148"/>
        <end position="219"/>
    </location>
</feature>
<feature type="domain" description="K Homology" evidence="4">
    <location>
        <begin position="344"/>
        <end position="414"/>
    </location>
</feature>
<feature type="region of interest" description="Disordered" evidence="3">
    <location>
        <begin position="317"/>
        <end position="339"/>
    </location>
</feature>
<sequence>MADQAQVAALLAALAAQQQQTQQGGQIAPQSLMNGLLPGIQPTSSGSFDWSSLKPTNSGSMTLDSSSRPYPYDDPRGPPRRHSRSRSRSPGYRGGYEMPRDRHLYDDRRPRTPPRRRDSRSPVGYGRSNRFSPPDTRRSSYSPPRRRGAVSERLTIDYEYVGLVIGKGGETLKRIEQVTGAKVQFGNNPNSSSKDRVCNLSGSRAQVDAAHDEIMKVIEDNKVMRFAPKRHEKNGQLPAPLLEGDKELLKIYVPDQCVGLIIGRGGETIREIQEKADTHVNITTDSENGMRPVNLIGRNENNMIARKMIDDIVAGDLERKNGGKPDQGLPRQQRGVRGPKINAEQATDVMIVPQEAVGLIIGKGGETVKDIQVSTGCKVNIASQPAADGRREINLVGESNAVVRARELIQEKVDSATPRSGGNPQQAAGYGNRGGHTNQQQRPQYGNMQDDAAYHESEANAYDQTASVGDAGGDPYAQYGGYANYLAMWQQWQASQGQQPQAPGQSGAPGTSYYGGAPGV</sequence>
<evidence type="ECO:0000256" key="1">
    <source>
        <dbReference type="ARBA" id="ARBA00022737"/>
    </source>
</evidence>
<dbReference type="InterPro" id="IPR004087">
    <property type="entry name" value="KH_dom"/>
</dbReference>
<evidence type="ECO:0000313" key="5">
    <source>
        <dbReference type="EMBL" id="OLL22154.1"/>
    </source>
</evidence>
<dbReference type="AlphaFoldDB" id="A0A1U7LHN1"/>
<keyword evidence="1" id="KW-0677">Repeat</keyword>
<organism evidence="5 6">
    <name type="scientific">Neolecta irregularis (strain DAH-3)</name>
    <dbReference type="NCBI Taxonomy" id="1198029"/>
    <lineage>
        <taxon>Eukaryota</taxon>
        <taxon>Fungi</taxon>
        <taxon>Dikarya</taxon>
        <taxon>Ascomycota</taxon>
        <taxon>Taphrinomycotina</taxon>
        <taxon>Neolectales</taxon>
        <taxon>Neolectaceae</taxon>
        <taxon>Neolecta</taxon>
    </lineage>
</organism>
<name>A0A1U7LHN1_NEOID</name>